<feature type="compositionally biased region" description="Basic and acidic residues" evidence="1">
    <location>
        <begin position="8"/>
        <end position="19"/>
    </location>
</feature>
<dbReference type="Proteomes" id="UP000193218">
    <property type="component" value="Unassembled WGS sequence"/>
</dbReference>
<feature type="region of interest" description="Disordered" evidence="1">
    <location>
        <begin position="157"/>
        <end position="248"/>
    </location>
</feature>
<feature type="compositionally biased region" description="Polar residues" evidence="1">
    <location>
        <begin position="178"/>
        <end position="187"/>
    </location>
</feature>
<feature type="compositionally biased region" description="Polar residues" evidence="1">
    <location>
        <begin position="223"/>
        <end position="236"/>
    </location>
</feature>
<accession>A0A1Y1UFA3</accession>
<comment type="caution">
    <text evidence="2">The sequence shown here is derived from an EMBL/GenBank/DDBJ whole genome shotgun (WGS) entry which is preliminary data.</text>
</comment>
<feature type="region of interest" description="Disordered" evidence="1">
    <location>
        <begin position="72"/>
        <end position="109"/>
    </location>
</feature>
<evidence type="ECO:0000256" key="1">
    <source>
        <dbReference type="SAM" id="MobiDB-lite"/>
    </source>
</evidence>
<dbReference type="AlphaFoldDB" id="A0A1Y1UFA3"/>
<dbReference type="RefSeq" id="XP_021870777.1">
    <property type="nucleotide sequence ID" value="XM_022018288.1"/>
</dbReference>
<gene>
    <name evidence="2" type="ORF">BD324DRAFT_651193</name>
</gene>
<organism evidence="2 3">
    <name type="scientific">Kockovaella imperatae</name>
    <dbReference type="NCBI Taxonomy" id="4999"/>
    <lineage>
        <taxon>Eukaryota</taxon>
        <taxon>Fungi</taxon>
        <taxon>Dikarya</taxon>
        <taxon>Basidiomycota</taxon>
        <taxon>Agaricomycotina</taxon>
        <taxon>Tremellomycetes</taxon>
        <taxon>Tremellales</taxon>
        <taxon>Cuniculitremaceae</taxon>
        <taxon>Kockovaella</taxon>
    </lineage>
</organism>
<feature type="compositionally biased region" description="Basic and acidic residues" evidence="1">
    <location>
        <begin position="92"/>
        <end position="101"/>
    </location>
</feature>
<protein>
    <submittedName>
        <fullName evidence="2">Uncharacterized protein</fullName>
    </submittedName>
</protein>
<dbReference type="GeneID" id="33560097"/>
<proteinExistence type="predicted"/>
<evidence type="ECO:0000313" key="2">
    <source>
        <dbReference type="EMBL" id="ORX36708.1"/>
    </source>
</evidence>
<name>A0A1Y1UFA3_9TREE</name>
<evidence type="ECO:0000313" key="3">
    <source>
        <dbReference type="Proteomes" id="UP000193218"/>
    </source>
</evidence>
<feature type="region of interest" description="Disordered" evidence="1">
    <location>
        <begin position="1"/>
        <end position="49"/>
    </location>
</feature>
<sequence>MLTRSKKRTAEFQLTREDSVSPVAATAQEAEGSGTRASLEPVEGREVRPLPRAQEALITARGLKRGASVQITKDTPEETATEEPETPVVSTREVEGREVRPLPRRTRKTDNANGMITLNVNTLRTLSSRLEANSQADISELLLDLTKAYKIGLRAVRARKSPESSNSEDEEGNAMAGPSNSVDNGVESNIRALYPSTPQRLTGPTERPETPAGPSNIHEPPSTDATATSTGLPQTPQATQPAEEELTEAQAAALEDELWGGPPEIPPPYNEAGGEANAVQLQAAAPPDPPRHGTNLERDIFNFNAQAGITDHDLLPVEYDIIRPNCTMRLLEVMTGLWQPMGTGVFKIQKRGNTRYLIFENLDHRWLMRYRMDRWFDIWNESPRGFTFVGKDLNERIGQYWIILDNAQNLARKLKHEHMLFKAGR</sequence>
<reference evidence="2 3" key="1">
    <citation type="submission" date="2017-03" db="EMBL/GenBank/DDBJ databases">
        <title>Widespread Adenine N6-methylation of Active Genes in Fungi.</title>
        <authorList>
            <consortium name="DOE Joint Genome Institute"/>
            <person name="Mondo S.J."/>
            <person name="Dannebaum R.O."/>
            <person name="Kuo R.C."/>
            <person name="Louie K.B."/>
            <person name="Bewick A.J."/>
            <person name="Labutti K."/>
            <person name="Haridas S."/>
            <person name="Kuo A."/>
            <person name="Salamov A."/>
            <person name="Ahrendt S.R."/>
            <person name="Lau R."/>
            <person name="Bowen B.P."/>
            <person name="Lipzen A."/>
            <person name="Sullivan W."/>
            <person name="Andreopoulos W.B."/>
            <person name="Clum A."/>
            <person name="Lindquist E."/>
            <person name="Daum C."/>
            <person name="Northen T.R."/>
            <person name="Ramamoorthy G."/>
            <person name="Schmitz R.J."/>
            <person name="Gryganskyi A."/>
            <person name="Culley D."/>
            <person name="Magnuson J."/>
            <person name="James T.Y."/>
            <person name="O'Malley M.A."/>
            <person name="Stajich J.E."/>
            <person name="Spatafora J.W."/>
            <person name="Visel A."/>
            <person name="Grigoriev I.V."/>
        </authorList>
    </citation>
    <scope>NUCLEOTIDE SEQUENCE [LARGE SCALE GENOMIC DNA]</scope>
    <source>
        <strain evidence="2 3">NRRL Y-17943</strain>
    </source>
</reference>
<dbReference type="EMBL" id="NBSH01000007">
    <property type="protein sequence ID" value="ORX36708.1"/>
    <property type="molecule type" value="Genomic_DNA"/>
</dbReference>
<dbReference type="InParanoid" id="A0A1Y1UFA3"/>
<keyword evidence="3" id="KW-1185">Reference proteome</keyword>